<dbReference type="InterPro" id="IPR003660">
    <property type="entry name" value="HAMP_dom"/>
</dbReference>
<comment type="catalytic activity">
    <reaction evidence="1">
        <text>ATP + protein L-histidine = ADP + protein N-phospho-L-histidine.</text>
        <dbReference type="EC" id="2.7.13.3"/>
    </reaction>
</comment>
<dbReference type="InterPro" id="IPR036097">
    <property type="entry name" value="HisK_dim/P_sf"/>
</dbReference>
<dbReference type="eggNOG" id="COG2205">
    <property type="taxonomic scope" value="Bacteria"/>
</dbReference>
<evidence type="ECO:0000256" key="7">
    <source>
        <dbReference type="ARBA" id="ARBA00022777"/>
    </source>
</evidence>
<dbReference type="Proteomes" id="UP000000844">
    <property type="component" value="Chromosome"/>
</dbReference>
<dbReference type="CDD" id="cd00075">
    <property type="entry name" value="HATPase"/>
    <property type="match status" value="1"/>
</dbReference>
<dbReference type="GO" id="GO:0000155">
    <property type="term" value="F:phosphorelay sensor kinase activity"/>
    <property type="evidence" value="ECO:0007669"/>
    <property type="project" value="InterPro"/>
</dbReference>
<keyword evidence="10 11" id="KW-0472">Membrane</keyword>
<keyword evidence="9" id="KW-0902">Two-component regulatory system</keyword>
<evidence type="ECO:0000256" key="5">
    <source>
        <dbReference type="ARBA" id="ARBA00022679"/>
    </source>
</evidence>
<dbReference type="SMART" id="SM00387">
    <property type="entry name" value="HATPase_c"/>
    <property type="match status" value="1"/>
</dbReference>
<evidence type="ECO:0000259" key="12">
    <source>
        <dbReference type="PROSITE" id="PS50109"/>
    </source>
</evidence>
<dbReference type="Pfam" id="PF00512">
    <property type="entry name" value="HisKA"/>
    <property type="match status" value="1"/>
</dbReference>
<keyword evidence="4" id="KW-0597">Phosphoprotein</keyword>
<dbReference type="EMBL" id="CP001778">
    <property type="protein sequence ID" value="ADD39873.1"/>
    <property type="molecule type" value="Genomic_DNA"/>
</dbReference>
<evidence type="ECO:0000256" key="3">
    <source>
        <dbReference type="ARBA" id="ARBA00012438"/>
    </source>
</evidence>
<dbReference type="InterPro" id="IPR004358">
    <property type="entry name" value="Sig_transdc_His_kin-like_C"/>
</dbReference>
<dbReference type="GO" id="GO:0005886">
    <property type="term" value="C:plasma membrane"/>
    <property type="evidence" value="ECO:0007669"/>
    <property type="project" value="UniProtKB-SubCell"/>
</dbReference>
<evidence type="ECO:0000256" key="1">
    <source>
        <dbReference type="ARBA" id="ARBA00000085"/>
    </source>
</evidence>
<dbReference type="eggNOG" id="COG2770">
    <property type="taxonomic scope" value="Bacteria"/>
</dbReference>
<protein>
    <recommendedName>
        <fullName evidence="3">histidine kinase</fullName>
        <ecNumber evidence="3">2.7.13.3</ecNumber>
    </recommendedName>
</protein>
<keyword evidence="5" id="KW-0808">Transferase</keyword>
<dbReference type="SMART" id="SM00304">
    <property type="entry name" value="HAMP"/>
    <property type="match status" value="1"/>
</dbReference>
<evidence type="ECO:0000256" key="11">
    <source>
        <dbReference type="SAM" id="Phobius"/>
    </source>
</evidence>
<name>D3Q1M5_STANL</name>
<evidence type="ECO:0000256" key="9">
    <source>
        <dbReference type="ARBA" id="ARBA00023012"/>
    </source>
</evidence>
<dbReference type="InterPro" id="IPR003661">
    <property type="entry name" value="HisK_dim/P_dom"/>
</dbReference>
<evidence type="ECO:0000313" key="15">
    <source>
        <dbReference type="Proteomes" id="UP000000844"/>
    </source>
</evidence>
<feature type="transmembrane region" description="Helical" evidence="11">
    <location>
        <begin position="78"/>
        <end position="101"/>
    </location>
</feature>
<dbReference type="PANTHER" id="PTHR45436:SF5">
    <property type="entry name" value="SENSOR HISTIDINE KINASE TRCS"/>
    <property type="match status" value="1"/>
</dbReference>
<feature type="domain" description="HAMP" evidence="13">
    <location>
        <begin position="102"/>
        <end position="155"/>
    </location>
</feature>
<dbReference type="InterPro" id="IPR003594">
    <property type="entry name" value="HATPase_dom"/>
</dbReference>
<dbReference type="Gene3D" id="6.10.340.10">
    <property type="match status" value="1"/>
</dbReference>
<dbReference type="CDD" id="cd00082">
    <property type="entry name" value="HisKA"/>
    <property type="match status" value="1"/>
</dbReference>
<evidence type="ECO:0000256" key="4">
    <source>
        <dbReference type="ARBA" id="ARBA00022553"/>
    </source>
</evidence>
<dbReference type="PANTHER" id="PTHR45436">
    <property type="entry name" value="SENSOR HISTIDINE KINASE YKOH"/>
    <property type="match status" value="1"/>
</dbReference>
<dbReference type="PROSITE" id="PS50885">
    <property type="entry name" value="HAMP"/>
    <property type="match status" value="1"/>
</dbReference>
<proteinExistence type="predicted"/>
<evidence type="ECO:0000259" key="13">
    <source>
        <dbReference type="PROSITE" id="PS50885"/>
    </source>
</evidence>
<keyword evidence="15" id="KW-1185">Reference proteome</keyword>
<dbReference type="PRINTS" id="PR00344">
    <property type="entry name" value="BCTRLSENSOR"/>
</dbReference>
<dbReference type="SUPFAM" id="SSF55874">
    <property type="entry name" value="ATPase domain of HSP90 chaperone/DNA topoisomerase II/histidine kinase"/>
    <property type="match status" value="1"/>
</dbReference>
<evidence type="ECO:0000313" key="14">
    <source>
        <dbReference type="EMBL" id="ADD39873.1"/>
    </source>
</evidence>
<evidence type="ECO:0000256" key="8">
    <source>
        <dbReference type="ARBA" id="ARBA00022989"/>
    </source>
</evidence>
<gene>
    <name evidence="14" type="ordered locus">Snas_0153</name>
</gene>
<dbReference type="HOGENOM" id="CLU_000445_89_3_11"/>
<dbReference type="CDD" id="cd06225">
    <property type="entry name" value="HAMP"/>
    <property type="match status" value="1"/>
</dbReference>
<comment type="subcellular location">
    <subcellularLocation>
        <location evidence="2">Cell membrane</location>
    </subcellularLocation>
</comment>
<dbReference type="Gene3D" id="3.30.565.10">
    <property type="entry name" value="Histidine kinase-like ATPase, C-terminal domain"/>
    <property type="match status" value="1"/>
</dbReference>
<dbReference type="SMART" id="SM00388">
    <property type="entry name" value="HisKA"/>
    <property type="match status" value="1"/>
</dbReference>
<dbReference type="KEGG" id="sna:Snas_0153"/>
<evidence type="ECO:0000256" key="10">
    <source>
        <dbReference type="ARBA" id="ARBA00023136"/>
    </source>
</evidence>
<evidence type="ECO:0000256" key="6">
    <source>
        <dbReference type="ARBA" id="ARBA00022692"/>
    </source>
</evidence>
<keyword evidence="7 14" id="KW-0418">Kinase</keyword>
<dbReference type="InterPro" id="IPR036890">
    <property type="entry name" value="HATPase_C_sf"/>
</dbReference>
<organism evidence="14 15">
    <name type="scientific">Stackebrandtia nassauensis (strain DSM 44728 / CIP 108903 / NRRL B-16338 / NBRC 102104 / LLR-40K-21)</name>
    <dbReference type="NCBI Taxonomy" id="446470"/>
    <lineage>
        <taxon>Bacteria</taxon>
        <taxon>Bacillati</taxon>
        <taxon>Actinomycetota</taxon>
        <taxon>Actinomycetes</taxon>
        <taxon>Glycomycetales</taxon>
        <taxon>Glycomycetaceae</taxon>
        <taxon>Stackebrandtia</taxon>
    </lineage>
</organism>
<dbReference type="EC" id="2.7.13.3" evidence="3"/>
<dbReference type="PROSITE" id="PS50109">
    <property type="entry name" value="HIS_KIN"/>
    <property type="match status" value="1"/>
</dbReference>
<feature type="domain" description="Histidine kinase" evidence="12">
    <location>
        <begin position="170"/>
        <end position="383"/>
    </location>
</feature>
<dbReference type="STRING" id="446470.Snas_0153"/>
<dbReference type="Pfam" id="PF02518">
    <property type="entry name" value="HATPase_c"/>
    <property type="match status" value="1"/>
</dbReference>
<sequence length="398" mass="42552">MRWPRFTARGRLTLLYMAMVLGAGAVMTALTYVLMRSSLRRRSFVHTDVDPDSPAGLPFPERFDELIERDRMTILSDLLVKATVALVVVSVLAAVLGWFVAGRVLRPIRQISAASRRLSAENLAERVPVRGPADELAELADTVNGMLDRIQRGVAERDRALASQRLFTANAAHELRTPLTTMRTAIDVTLDGEPDRDELLAMIADLDTTVERSRRTLDGLLLLAGSHAAPAEQSPVALDGLVAELLEAKAPAIAEHRIDVRRELFPAPALGDPLLLERLTGNLIDNAVRYNHPDGHIALRTGTADGRAFLRVANSGPHVAPESAPGLLEPFVRGGGGRIRATGGVGLGLSIVRAVVTAHDGDLSIAANPDGGLTVTVELAVDPAAATRTDGGRDDHVA</sequence>
<dbReference type="Pfam" id="PF00672">
    <property type="entry name" value="HAMP"/>
    <property type="match status" value="1"/>
</dbReference>
<dbReference type="SUPFAM" id="SSF158472">
    <property type="entry name" value="HAMP domain-like"/>
    <property type="match status" value="1"/>
</dbReference>
<keyword evidence="8 11" id="KW-1133">Transmembrane helix</keyword>
<evidence type="ECO:0000256" key="2">
    <source>
        <dbReference type="ARBA" id="ARBA00004236"/>
    </source>
</evidence>
<feature type="transmembrane region" description="Helical" evidence="11">
    <location>
        <begin position="12"/>
        <end position="34"/>
    </location>
</feature>
<dbReference type="AlphaFoldDB" id="D3Q1M5"/>
<dbReference type="SUPFAM" id="SSF47384">
    <property type="entry name" value="Homodimeric domain of signal transducing histidine kinase"/>
    <property type="match status" value="1"/>
</dbReference>
<dbReference type="InterPro" id="IPR005467">
    <property type="entry name" value="His_kinase_dom"/>
</dbReference>
<reference evidence="14 15" key="1">
    <citation type="journal article" date="2009" name="Stand. Genomic Sci.">
        <title>Complete genome sequence of Stackebrandtia nassauensis type strain (LLR-40K-21).</title>
        <authorList>
            <person name="Munk C."/>
            <person name="Lapidus A."/>
            <person name="Copeland A."/>
            <person name="Jando M."/>
            <person name="Mayilraj S."/>
            <person name="Glavina Del Rio T."/>
            <person name="Nolan M."/>
            <person name="Chen F."/>
            <person name="Lucas S."/>
            <person name="Tice H."/>
            <person name="Cheng J.F."/>
            <person name="Han C."/>
            <person name="Detter J.C."/>
            <person name="Bruce D."/>
            <person name="Goodwin L."/>
            <person name="Chain P."/>
            <person name="Pitluck S."/>
            <person name="Goker M."/>
            <person name="Ovchinikova G."/>
            <person name="Pati A."/>
            <person name="Ivanova N."/>
            <person name="Mavromatis K."/>
            <person name="Chen A."/>
            <person name="Palaniappan K."/>
            <person name="Land M."/>
            <person name="Hauser L."/>
            <person name="Chang Y.J."/>
            <person name="Jeffries C.D."/>
            <person name="Bristow J."/>
            <person name="Eisen J.A."/>
            <person name="Markowitz V."/>
            <person name="Hugenholtz P."/>
            <person name="Kyrpides N.C."/>
            <person name="Klenk H.P."/>
        </authorList>
    </citation>
    <scope>NUCLEOTIDE SEQUENCE [LARGE SCALE GENOMIC DNA]</scope>
    <source>
        <strain evidence="15">DSM 44728 / CIP 108903 / NRRL B-16338 / NBRC 102104 / LLR-40K-21</strain>
    </source>
</reference>
<dbReference type="InterPro" id="IPR050428">
    <property type="entry name" value="TCS_sensor_his_kinase"/>
</dbReference>
<dbReference type="Gene3D" id="1.10.287.130">
    <property type="match status" value="1"/>
</dbReference>
<accession>D3Q1M5</accession>
<keyword evidence="6 11" id="KW-0812">Transmembrane</keyword>